<feature type="region of interest" description="Disordered" evidence="7">
    <location>
        <begin position="312"/>
        <end position="339"/>
    </location>
</feature>
<dbReference type="PANTHER" id="PTHR30221:SF1">
    <property type="entry name" value="SMALL-CONDUCTANCE MECHANOSENSITIVE CHANNEL"/>
    <property type="match status" value="1"/>
</dbReference>
<keyword evidence="3 6" id="KW-0812">Transmembrane</keyword>
<dbReference type="InterPro" id="IPR010920">
    <property type="entry name" value="LSM_dom_sf"/>
</dbReference>
<dbReference type="RefSeq" id="WP_244525518.1">
    <property type="nucleotide sequence ID" value="NZ_FNZG01000002.1"/>
</dbReference>
<dbReference type="GO" id="GO:0005886">
    <property type="term" value="C:plasma membrane"/>
    <property type="evidence" value="ECO:0007669"/>
    <property type="project" value="UniProtKB-SubCell"/>
</dbReference>
<sequence>MIWSIARRFTWPLGIMTSGVLIGIYRHEVEPYLGFRVETAGSLLTYIGVAWFGSRIFGFAMDHGRSQNRPYPKLFKDLMAVLFFFAALFASAASMLEQGLVGALAGSSLILAVLGFAVRNVVADTLSGVALGIEGPYRIGDWVDIDEAARGRVIEIGWRTTRLLTLDSTYVILPNSQIARRRITNYSAPKPQYRAHVLVKLSRVVSVEIAKGLLLEATASAKLIKSEPAPDVKVVELGPVTTTYALRFWLTKFETDADSRDEVLSYVDKVLRRARVPAPSMNVELAGSSEDFESGVALTTELTKLFKVNQSQKARSEASHGEKPKLCTRRPQMAAGDFD</sequence>
<organism evidence="9 10">
    <name type="scientific">Pseudooceanicola nitratireducens</name>
    <dbReference type="NCBI Taxonomy" id="517719"/>
    <lineage>
        <taxon>Bacteria</taxon>
        <taxon>Pseudomonadati</taxon>
        <taxon>Pseudomonadota</taxon>
        <taxon>Alphaproteobacteria</taxon>
        <taxon>Rhodobacterales</taxon>
        <taxon>Paracoccaceae</taxon>
        <taxon>Pseudooceanicola</taxon>
    </lineage>
</organism>
<keyword evidence="6" id="KW-0997">Cell inner membrane</keyword>
<evidence type="ECO:0000256" key="2">
    <source>
        <dbReference type="ARBA" id="ARBA00022475"/>
    </source>
</evidence>
<feature type="transmembrane region" description="Helical" evidence="6">
    <location>
        <begin position="33"/>
        <end position="53"/>
    </location>
</feature>
<dbReference type="PANTHER" id="PTHR30221">
    <property type="entry name" value="SMALL-CONDUCTANCE MECHANOSENSITIVE CHANNEL"/>
    <property type="match status" value="1"/>
</dbReference>
<feature type="transmembrane region" description="Helical" evidence="6">
    <location>
        <begin position="74"/>
        <end position="93"/>
    </location>
</feature>
<keyword evidence="2" id="KW-1003">Cell membrane</keyword>
<keyword evidence="6" id="KW-0813">Transport</keyword>
<feature type="transmembrane region" description="Helical" evidence="6">
    <location>
        <begin position="9"/>
        <end position="27"/>
    </location>
</feature>
<dbReference type="EMBL" id="FOLX01000001">
    <property type="protein sequence ID" value="SFC43670.1"/>
    <property type="molecule type" value="Genomic_DNA"/>
</dbReference>
<dbReference type="GO" id="GO:0008381">
    <property type="term" value="F:mechanosensitive monoatomic ion channel activity"/>
    <property type="evidence" value="ECO:0007669"/>
    <property type="project" value="InterPro"/>
</dbReference>
<gene>
    <name evidence="9" type="ORF">SAMN05421762_0904</name>
</gene>
<comment type="similarity">
    <text evidence="6">Belongs to the MscS (TC 1.A.23) family.</text>
</comment>
<evidence type="ECO:0000256" key="7">
    <source>
        <dbReference type="SAM" id="MobiDB-lite"/>
    </source>
</evidence>
<dbReference type="InterPro" id="IPR011066">
    <property type="entry name" value="MscS_channel_C_sf"/>
</dbReference>
<dbReference type="SUPFAM" id="SSF82689">
    <property type="entry name" value="Mechanosensitive channel protein MscS (YggB), C-terminal domain"/>
    <property type="match status" value="1"/>
</dbReference>
<evidence type="ECO:0000259" key="8">
    <source>
        <dbReference type="Pfam" id="PF00924"/>
    </source>
</evidence>
<dbReference type="Gene3D" id="2.30.30.60">
    <property type="match status" value="1"/>
</dbReference>
<evidence type="ECO:0000256" key="5">
    <source>
        <dbReference type="ARBA" id="ARBA00023136"/>
    </source>
</evidence>
<feature type="compositionally biased region" description="Basic and acidic residues" evidence="7">
    <location>
        <begin position="314"/>
        <end position="325"/>
    </location>
</feature>
<accession>A0A1I1JDZ4</accession>
<dbReference type="STRING" id="517719.SAMN05421762_0904"/>
<dbReference type="SUPFAM" id="SSF50182">
    <property type="entry name" value="Sm-like ribonucleoproteins"/>
    <property type="match status" value="1"/>
</dbReference>
<keyword evidence="5 6" id="KW-0472">Membrane</keyword>
<reference evidence="9 10" key="1">
    <citation type="submission" date="2016-10" db="EMBL/GenBank/DDBJ databases">
        <authorList>
            <person name="de Groot N.N."/>
        </authorList>
    </citation>
    <scope>NUCLEOTIDE SEQUENCE [LARGE SCALE GENOMIC DNA]</scope>
    <source>
        <strain evidence="9 10">DSM 29619</strain>
    </source>
</reference>
<comment type="function">
    <text evidence="6">Mechanosensitive channel that participates in the regulation of osmotic pressure changes within the cell, opening in response to stretch forces in the membrane lipid bilayer, without the need for other proteins. Contributes to normal resistance to hypoosmotic shock. Forms an ion channel of 1.0 nanosiemens conductance with a slight preference for anions.</text>
</comment>
<protein>
    <recommendedName>
        <fullName evidence="6">Small-conductance mechanosensitive channel</fullName>
    </recommendedName>
</protein>
<evidence type="ECO:0000256" key="4">
    <source>
        <dbReference type="ARBA" id="ARBA00022989"/>
    </source>
</evidence>
<name>A0A1I1JDZ4_9RHOB</name>
<feature type="transmembrane region" description="Helical" evidence="6">
    <location>
        <begin position="99"/>
        <end position="118"/>
    </location>
</feature>
<dbReference type="InterPro" id="IPR023408">
    <property type="entry name" value="MscS_beta-dom_sf"/>
</dbReference>
<evidence type="ECO:0000313" key="10">
    <source>
        <dbReference type="Proteomes" id="UP000231644"/>
    </source>
</evidence>
<evidence type="ECO:0000313" key="9">
    <source>
        <dbReference type="EMBL" id="SFC43670.1"/>
    </source>
</evidence>
<keyword evidence="6" id="KW-0407">Ion channel</keyword>
<comment type="subcellular location">
    <subcellularLocation>
        <location evidence="6">Cell inner membrane</location>
        <topology evidence="6">Multi-pass membrane protein</topology>
    </subcellularLocation>
    <subcellularLocation>
        <location evidence="1">Cell membrane</location>
        <topology evidence="1">Multi-pass membrane protein</topology>
    </subcellularLocation>
</comment>
<evidence type="ECO:0000256" key="3">
    <source>
        <dbReference type="ARBA" id="ARBA00022692"/>
    </source>
</evidence>
<comment type="subunit">
    <text evidence="6">Homoheptamer.</text>
</comment>
<evidence type="ECO:0000256" key="6">
    <source>
        <dbReference type="RuleBase" id="RU369025"/>
    </source>
</evidence>
<dbReference type="InterPro" id="IPR006685">
    <property type="entry name" value="MscS_channel_2nd"/>
</dbReference>
<dbReference type="Pfam" id="PF00924">
    <property type="entry name" value="MS_channel_2nd"/>
    <property type="match status" value="1"/>
</dbReference>
<feature type="domain" description="Mechanosensitive ion channel MscS" evidence="8">
    <location>
        <begin position="120"/>
        <end position="187"/>
    </location>
</feature>
<proteinExistence type="inferred from homology"/>
<keyword evidence="10" id="KW-1185">Reference proteome</keyword>
<dbReference type="Proteomes" id="UP000231644">
    <property type="component" value="Unassembled WGS sequence"/>
</dbReference>
<keyword evidence="4 6" id="KW-1133">Transmembrane helix</keyword>
<dbReference type="InterPro" id="IPR045275">
    <property type="entry name" value="MscS_archaea/bacteria_type"/>
</dbReference>
<evidence type="ECO:0000256" key="1">
    <source>
        <dbReference type="ARBA" id="ARBA00004651"/>
    </source>
</evidence>
<keyword evidence="6" id="KW-0406">Ion transport</keyword>
<dbReference type="AlphaFoldDB" id="A0A1I1JDZ4"/>